<name>A0AAN8WIS7_HALRR</name>
<proteinExistence type="predicted"/>
<feature type="region of interest" description="Disordered" evidence="1">
    <location>
        <begin position="380"/>
        <end position="434"/>
    </location>
</feature>
<feature type="compositionally biased region" description="Polar residues" evidence="1">
    <location>
        <begin position="205"/>
        <end position="219"/>
    </location>
</feature>
<feature type="compositionally biased region" description="Low complexity" evidence="1">
    <location>
        <begin position="46"/>
        <end position="55"/>
    </location>
</feature>
<feature type="compositionally biased region" description="Basic and acidic residues" evidence="1">
    <location>
        <begin position="418"/>
        <end position="428"/>
    </location>
</feature>
<feature type="compositionally biased region" description="Polar residues" evidence="1">
    <location>
        <begin position="16"/>
        <end position="41"/>
    </location>
</feature>
<evidence type="ECO:0000313" key="3">
    <source>
        <dbReference type="Proteomes" id="UP001381693"/>
    </source>
</evidence>
<keyword evidence="3" id="KW-1185">Reference proteome</keyword>
<organism evidence="2 3">
    <name type="scientific">Halocaridina rubra</name>
    <name type="common">Hawaiian red shrimp</name>
    <dbReference type="NCBI Taxonomy" id="373956"/>
    <lineage>
        <taxon>Eukaryota</taxon>
        <taxon>Metazoa</taxon>
        <taxon>Ecdysozoa</taxon>
        <taxon>Arthropoda</taxon>
        <taxon>Crustacea</taxon>
        <taxon>Multicrustacea</taxon>
        <taxon>Malacostraca</taxon>
        <taxon>Eumalacostraca</taxon>
        <taxon>Eucarida</taxon>
        <taxon>Decapoda</taxon>
        <taxon>Pleocyemata</taxon>
        <taxon>Caridea</taxon>
        <taxon>Atyoidea</taxon>
        <taxon>Atyidae</taxon>
        <taxon>Halocaridina</taxon>
    </lineage>
</organism>
<sequence>ESRKASAPDVCGGGNSVSSPFLSDISDTVFSEPENNSISSAHHSLKSPPLKSHPSIRQLPSHHLKTPGSRYTLQSNKQRRGRSQWQSPIEVSRYPKTPPVVQKQCQTSFNLKRKSSSRSPNICKQKYKKSFYSSSPEGSWSYSPPVEIKRKYSMQSPKRSQRYSSPIGRHYSMQYYSFGKRSLSKSPQRKRKIYSTSPERKYLPSPSTSYRLRTPSSSRPPFACKSPNVCRSPSPNRTDESRSPSPNRTSSRISHEKEALRNLWNFHVRECAAYRKHPVAYPDYDKEFQIFKLRKEECIVKLGGDPNTYDITEDWERHWATRLEELLEENWLTKKEKCLSMLHKNEESSQKRELNYRYKSSSRASSSSSIRSESLYSSSSSSLFTSTSSSSSASSTPSRDSSPEGSLELPRRKRKSSEKKGTNDKSDDSSSSSLKCKNTIEAELDAITCRIYRNNNFECEPKRTELNMLAYDDIKAFSNAYSLRHKMLESFVSPKKTDATSVLTRTIDEKLEPLVRDMESRSTKTRIKLNDENKIPLSHCFENAAGPTPTVSTNHNQRSSKEEEDDEVSSTTLSYEVTENPEHFVSVLEMLKCMGSKLGILELPIKVLWEKALQCKQRSLPPSDMLKDKDINSLFILIKDKLNDMVKTENTSIIQKVVIQEASERLSRFLESSRLKMLDITFIAQKCLGKNESDTLSFIQSQFLELGFPEVSHLHLKEVYEDVKLQRSKLLSQILKQISVGDQTETKNPSTSMASTSSQLLEKVRCLPSMSGWSSDDSPGLSSSQKNANLGKNKHAYINAAAPTLPSQSKPKTGLLFDPSELVNVINSQSSVTENKERNVCNSLHQHYLEKTSKTKTTLLSSLDYGLASPCSKREEPERASHSQIDAAKSVAVQDNRKDPIRLVIPKVKDNGRNITTTTFTDDSGW</sequence>
<feature type="compositionally biased region" description="Low complexity" evidence="1">
    <location>
        <begin position="243"/>
        <end position="252"/>
    </location>
</feature>
<dbReference type="AlphaFoldDB" id="A0AAN8WIS7"/>
<gene>
    <name evidence="2" type="ORF">SK128_024857</name>
</gene>
<reference evidence="2 3" key="1">
    <citation type="submission" date="2023-11" db="EMBL/GenBank/DDBJ databases">
        <title>Halocaridina rubra genome assembly.</title>
        <authorList>
            <person name="Smith C."/>
        </authorList>
    </citation>
    <scope>NUCLEOTIDE SEQUENCE [LARGE SCALE GENOMIC DNA]</scope>
    <source>
        <strain evidence="2">EP-1</strain>
        <tissue evidence="2">Whole</tissue>
    </source>
</reference>
<feature type="region of interest" description="Disordered" evidence="1">
    <location>
        <begin position="542"/>
        <end position="574"/>
    </location>
</feature>
<evidence type="ECO:0000313" key="2">
    <source>
        <dbReference type="EMBL" id="KAK7018736.1"/>
    </source>
</evidence>
<dbReference type="Proteomes" id="UP001381693">
    <property type="component" value="Unassembled WGS sequence"/>
</dbReference>
<dbReference type="EMBL" id="JAXCGZ010023021">
    <property type="protein sequence ID" value="KAK7018736.1"/>
    <property type="molecule type" value="Genomic_DNA"/>
</dbReference>
<accession>A0AAN8WIS7</accession>
<feature type="region of interest" description="Disordered" evidence="1">
    <location>
        <begin position="1"/>
        <end position="144"/>
    </location>
</feature>
<protein>
    <submittedName>
        <fullName evidence="2">Uncharacterized protein</fullName>
    </submittedName>
</protein>
<feature type="region of interest" description="Disordered" evidence="1">
    <location>
        <begin position="179"/>
        <end position="254"/>
    </location>
</feature>
<feature type="compositionally biased region" description="Low complexity" evidence="1">
    <location>
        <begin position="380"/>
        <end position="400"/>
    </location>
</feature>
<feature type="non-terminal residue" evidence="2">
    <location>
        <position position="1"/>
    </location>
</feature>
<evidence type="ECO:0000256" key="1">
    <source>
        <dbReference type="SAM" id="MobiDB-lite"/>
    </source>
</evidence>
<feature type="compositionally biased region" description="Low complexity" evidence="1">
    <location>
        <begin position="130"/>
        <end position="144"/>
    </location>
</feature>
<comment type="caution">
    <text evidence="2">The sequence shown here is derived from an EMBL/GenBank/DDBJ whole genome shotgun (WGS) entry which is preliminary data.</text>
</comment>